<reference evidence="1 2" key="1">
    <citation type="submission" date="2021-06" db="EMBL/GenBank/DDBJ databases">
        <authorList>
            <person name="Kallberg Y."/>
            <person name="Tangrot J."/>
            <person name="Rosling A."/>
        </authorList>
    </citation>
    <scope>NUCLEOTIDE SEQUENCE [LARGE SCALE GENOMIC DNA]</scope>
    <source>
        <strain evidence="1 2">120-4 pot B 10/14</strain>
    </source>
</reference>
<comment type="caution">
    <text evidence="1">The sequence shown here is derived from an EMBL/GenBank/DDBJ whole genome shotgun (WGS) entry which is preliminary data.</text>
</comment>
<organism evidence="1 2">
    <name type="scientific">Gigaspora margarita</name>
    <dbReference type="NCBI Taxonomy" id="4874"/>
    <lineage>
        <taxon>Eukaryota</taxon>
        <taxon>Fungi</taxon>
        <taxon>Fungi incertae sedis</taxon>
        <taxon>Mucoromycota</taxon>
        <taxon>Glomeromycotina</taxon>
        <taxon>Glomeromycetes</taxon>
        <taxon>Diversisporales</taxon>
        <taxon>Gigasporaceae</taxon>
        <taxon>Gigaspora</taxon>
    </lineage>
</organism>
<sequence>MDIDRKTKQSKVREYKKIDQVSETKNEKKHGSLVKTCLFRKWETDGLASAKSLEAIISSLMSDIKTKLYEEIQKANRVQECPNRS</sequence>
<name>A0ABN7V8Q3_GIGMA</name>
<gene>
    <name evidence="1" type="ORF">GMARGA_LOCUS15571</name>
</gene>
<evidence type="ECO:0000313" key="1">
    <source>
        <dbReference type="EMBL" id="CAG8742845.1"/>
    </source>
</evidence>
<protein>
    <submittedName>
        <fullName evidence="1">22192_t:CDS:1</fullName>
    </submittedName>
</protein>
<dbReference type="EMBL" id="CAJVQB010010786">
    <property type="protein sequence ID" value="CAG8742845.1"/>
    <property type="molecule type" value="Genomic_DNA"/>
</dbReference>
<dbReference type="Proteomes" id="UP000789901">
    <property type="component" value="Unassembled WGS sequence"/>
</dbReference>
<accession>A0ABN7V8Q3</accession>
<proteinExistence type="predicted"/>
<keyword evidence="2" id="KW-1185">Reference proteome</keyword>
<evidence type="ECO:0000313" key="2">
    <source>
        <dbReference type="Proteomes" id="UP000789901"/>
    </source>
</evidence>